<reference evidence="1" key="1">
    <citation type="journal article" date="2020" name="Stud. Mycol.">
        <title>101 Dothideomycetes genomes: a test case for predicting lifestyles and emergence of pathogens.</title>
        <authorList>
            <person name="Haridas S."/>
            <person name="Albert R."/>
            <person name="Binder M."/>
            <person name="Bloem J."/>
            <person name="Labutti K."/>
            <person name="Salamov A."/>
            <person name="Andreopoulos B."/>
            <person name="Baker S."/>
            <person name="Barry K."/>
            <person name="Bills G."/>
            <person name="Bluhm B."/>
            <person name="Cannon C."/>
            <person name="Castanera R."/>
            <person name="Culley D."/>
            <person name="Daum C."/>
            <person name="Ezra D."/>
            <person name="Gonzalez J."/>
            <person name="Henrissat B."/>
            <person name="Kuo A."/>
            <person name="Liang C."/>
            <person name="Lipzen A."/>
            <person name="Lutzoni F."/>
            <person name="Magnuson J."/>
            <person name="Mondo S."/>
            <person name="Nolan M."/>
            <person name="Ohm R."/>
            <person name="Pangilinan J."/>
            <person name="Park H.-J."/>
            <person name="Ramirez L."/>
            <person name="Alfaro M."/>
            <person name="Sun H."/>
            <person name="Tritt A."/>
            <person name="Yoshinaga Y."/>
            <person name="Zwiers L.-H."/>
            <person name="Turgeon B."/>
            <person name="Goodwin S."/>
            <person name="Spatafora J."/>
            <person name="Crous P."/>
            <person name="Grigoriev I."/>
        </authorList>
    </citation>
    <scope>NUCLEOTIDE SEQUENCE</scope>
    <source>
        <strain evidence="1">CBS 125425</strain>
    </source>
</reference>
<evidence type="ECO:0000313" key="2">
    <source>
        <dbReference type="Proteomes" id="UP000799444"/>
    </source>
</evidence>
<dbReference type="OrthoDB" id="1896086at2759"/>
<keyword evidence="2" id="KW-1185">Reference proteome</keyword>
<dbReference type="AlphaFoldDB" id="A0A9P4R9G3"/>
<organism evidence="1 2">
    <name type="scientific">Polyplosphaeria fusca</name>
    <dbReference type="NCBI Taxonomy" id="682080"/>
    <lineage>
        <taxon>Eukaryota</taxon>
        <taxon>Fungi</taxon>
        <taxon>Dikarya</taxon>
        <taxon>Ascomycota</taxon>
        <taxon>Pezizomycotina</taxon>
        <taxon>Dothideomycetes</taxon>
        <taxon>Pleosporomycetidae</taxon>
        <taxon>Pleosporales</taxon>
        <taxon>Tetraplosphaeriaceae</taxon>
        <taxon>Polyplosphaeria</taxon>
    </lineage>
</organism>
<sequence length="403" mass="44687">MAAFVSGSPILETRQSQFIGALNFDRAYETCNGREQEIIRAFRDVHLLTDAVKGISSDDSAFTDYFGTGWDSTPYLQNFLPNIELNIQKAAAILQDGVRMPTVYVTCEVLPTSCSQPRTLATTIFKNLNQYQIVFCPVLFDPSDNGVQLSHVADRVLHPATNDVSELWTWEHTALHELMHVSTAGYTTLLAVNDSPGKISDLSQRINSIEKEPRPLYGSHACHTYAQFKSPPKWAPSNADSYAWMATAKYFQNKWGTRVTRELGDEDQDIFHPGGDYLDPENFCGSQGKPENFDCASIDIQSDNDLINLDSGYACYSNGNRNWCDIYTLDTCQVTIGWDTNDGKPSFSHGDLKTIANENLGGGQCSGHVEDKQEVCAVAQGLPTALCKPAWKFCMKRVGVDCV</sequence>
<proteinExistence type="predicted"/>
<dbReference type="Gene3D" id="3.40.390.10">
    <property type="entry name" value="Collagenase (Catalytic Domain)"/>
    <property type="match status" value="1"/>
</dbReference>
<dbReference type="InterPro" id="IPR024079">
    <property type="entry name" value="MetalloPept_cat_dom_sf"/>
</dbReference>
<dbReference type="Proteomes" id="UP000799444">
    <property type="component" value="Unassembled WGS sequence"/>
</dbReference>
<dbReference type="GO" id="GO:0008237">
    <property type="term" value="F:metallopeptidase activity"/>
    <property type="evidence" value="ECO:0007669"/>
    <property type="project" value="InterPro"/>
</dbReference>
<accession>A0A9P4R9G3</accession>
<evidence type="ECO:0000313" key="1">
    <source>
        <dbReference type="EMBL" id="KAF2739129.1"/>
    </source>
</evidence>
<protein>
    <submittedName>
        <fullName evidence="1">Uncharacterized protein</fullName>
    </submittedName>
</protein>
<gene>
    <name evidence="1" type="ORF">EJ04DRAFT_559937</name>
</gene>
<dbReference type="EMBL" id="ML996105">
    <property type="protein sequence ID" value="KAF2739129.1"/>
    <property type="molecule type" value="Genomic_DNA"/>
</dbReference>
<dbReference type="SUPFAM" id="SSF55486">
    <property type="entry name" value="Metalloproteases ('zincins'), catalytic domain"/>
    <property type="match status" value="1"/>
</dbReference>
<name>A0A9P4R9G3_9PLEO</name>
<comment type="caution">
    <text evidence="1">The sequence shown here is derived from an EMBL/GenBank/DDBJ whole genome shotgun (WGS) entry which is preliminary data.</text>
</comment>